<feature type="region of interest" description="Disordered" evidence="1">
    <location>
        <begin position="180"/>
        <end position="230"/>
    </location>
</feature>
<dbReference type="SUPFAM" id="SSF50998">
    <property type="entry name" value="Quinoprotein alcohol dehydrogenase-like"/>
    <property type="match status" value="1"/>
</dbReference>
<feature type="transmembrane region" description="Helical" evidence="2">
    <location>
        <begin position="161"/>
        <end position="180"/>
    </location>
</feature>
<organism evidence="4 5">
    <name type="scientific">Streptomyces castrisilvae</name>
    <dbReference type="NCBI Taxonomy" id="3033811"/>
    <lineage>
        <taxon>Bacteria</taxon>
        <taxon>Bacillati</taxon>
        <taxon>Actinomycetota</taxon>
        <taxon>Actinomycetes</taxon>
        <taxon>Kitasatosporales</taxon>
        <taxon>Streptomycetaceae</taxon>
        <taxon>Streptomyces</taxon>
    </lineage>
</organism>
<feature type="domain" description="Pyrrolo-quinoline quinone repeat" evidence="3">
    <location>
        <begin position="323"/>
        <end position="496"/>
    </location>
</feature>
<protein>
    <submittedName>
        <fullName evidence="4">PQQ-binding-like beta-propeller repeat protein</fullName>
    </submittedName>
</protein>
<evidence type="ECO:0000256" key="2">
    <source>
        <dbReference type="SAM" id="Phobius"/>
    </source>
</evidence>
<evidence type="ECO:0000313" key="4">
    <source>
        <dbReference type="EMBL" id="WLQ34303.1"/>
    </source>
</evidence>
<feature type="compositionally biased region" description="Basic and acidic residues" evidence="1">
    <location>
        <begin position="203"/>
        <end position="212"/>
    </location>
</feature>
<feature type="compositionally biased region" description="Pro residues" evidence="1">
    <location>
        <begin position="59"/>
        <end position="72"/>
    </location>
</feature>
<keyword evidence="2" id="KW-0472">Membrane</keyword>
<accession>A0ABY9HJV8</accession>
<dbReference type="Pfam" id="PF13360">
    <property type="entry name" value="PQQ_2"/>
    <property type="match status" value="1"/>
</dbReference>
<dbReference type="RefSeq" id="WP_306054368.1">
    <property type="nucleotide sequence ID" value="NZ_CP120997.1"/>
</dbReference>
<evidence type="ECO:0000256" key="1">
    <source>
        <dbReference type="SAM" id="MobiDB-lite"/>
    </source>
</evidence>
<name>A0ABY9HJV8_9ACTN</name>
<keyword evidence="2" id="KW-0812">Transmembrane</keyword>
<feature type="compositionally biased region" description="Pro residues" evidence="1">
    <location>
        <begin position="1"/>
        <end position="52"/>
    </location>
</feature>
<feature type="compositionally biased region" description="Low complexity" evidence="1">
    <location>
        <begin position="103"/>
        <end position="113"/>
    </location>
</feature>
<dbReference type="EMBL" id="CP120997">
    <property type="protein sequence ID" value="WLQ34303.1"/>
    <property type="molecule type" value="Genomic_DNA"/>
</dbReference>
<reference evidence="4 5" key="1">
    <citation type="submission" date="2023-03" db="EMBL/GenBank/DDBJ databases">
        <title>Isolation and description of six Streptomyces strains from soil environments, able to metabolize different microbial glucans.</title>
        <authorList>
            <person name="Widen T."/>
            <person name="Larsbrink J."/>
        </authorList>
    </citation>
    <scope>NUCLEOTIDE SEQUENCE [LARGE SCALE GENOMIC DNA]</scope>
    <source>
        <strain evidence="4 5">Mut1</strain>
    </source>
</reference>
<dbReference type="InterPro" id="IPR015943">
    <property type="entry name" value="WD40/YVTN_repeat-like_dom_sf"/>
</dbReference>
<gene>
    <name evidence="4" type="ORF">P8A18_13015</name>
</gene>
<keyword evidence="2" id="KW-1133">Transmembrane helix</keyword>
<dbReference type="InterPro" id="IPR002372">
    <property type="entry name" value="PQQ_rpt_dom"/>
</dbReference>
<evidence type="ECO:0000313" key="5">
    <source>
        <dbReference type="Proteomes" id="UP001239522"/>
    </source>
</evidence>
<dbReference type="Proteomes" id="UP001239522">
    <property type="component" value="Chromosome"/>
</dbReference>
<keyword evidence="5" id="KW-1185">Reference proteome</keyword>
<feature type="region of interest" description="Disordered" evidence="1">
    <location>
        <begin position="1"/>
        <end position="154"/>
    </location>
</feature>
<feature type="compositionally biased region" description="Pro residues" evidence="1">
    <location>
        <begin position="79"/>
        <end position="88"/>
    </location>
</feature>
<evidence type="ECO:0000259" key="3">
    <source>
        <dbReference type="Pfam" id="PF13360"/>
    </source>
</evidence>
<proteinExistence type="predicted"/>
<dbReference type="InterPro" id="IPR011047">
    <property type="entry name" value="Quinoprotein_ADH-like_sf"/>
</dbReference>
<dbReference type="Gene3D" id="2.130.10.10">
    <property type="entry name" value="YVTN repeat-like/Quinoprotein amine dehydrogenase"/>
    <property type="match status" value="1"/>
</dbReference>
<sequence length="648" mass="67218">MTQPPQQPPNEPPQGPPPGGFGAPQDPPPGGFGAPQDPPPGGFGAPTPPPADPFGKQPNTPPPPATPPPATQPPGGYGSPPPPGPPQQQPGYGYPQAPPPQQPGYGFPQGQPQSHDYPTQAAYGHPGQQAHGYPTAPMQPAYPSPQPGGNGPKKFSTQAQIIVAAVVAVALIVGAGVWYASSGGDGDKKDEAGSSSGTTGEGKGGKGGKDGSDGSDENGTGGGTGKEKAPANVTSAVGFQLPHPKVASVTTVSGSWMTDKAYVKSGINEIVGYDRDKGTKLWSIPLDGQVCAATKHITKDFKTAIAFEEAKRTKTTKYASCTQVGVLDLAAGKLVWSKSVTASSSGDRPVRFDEVTLSGTTVAAGGLDGGAAFDLNTGAERWKPKVSTDGCYDKGYGGGEALAVVRKCGKYDDPQLVIQALNPTTGAPLSSYKMPAGVDYASIVSTKPLVVAADVGDTAGDGSGISDFFSIDAATGKLITRIPADAEKYAANCRSTKVESCQHLAVGNNRLYLPTEEHDGAGEDYGRTNEIVSFDLTTGKQTGDRADAGERFTVFPLRMDGNNIIAYKEPPYNEGGEVVSIDGSTFKETVLMRNPGDEAVRDAETSFSPNYAEYLYAEGRLYISETMVSEPRKSSFGKEYLVVSFHTS</sequence>